<dbReference type="EMBL" id="CP042161">
    <property type="protein sequence ID" value="QDS34354.1"/>
    <property type="molecule type" value="Genomic_DNA"/>
</dbReference>
<accession>A0A517I631</accession>
<dbReference type="Proteomes" id="UP000317713">
    <property type="component" value="Chromosome"/>
</dbReference>
<reference evidence="2 3" key="1">
    <citation type="submission" date="2019-07" db="EMBL/GenBank/DDBJ databases">
        <title>Characterization of Brevibacillus brevis HK544, as a potential biocontrol agent.</title>
        <authorList>
            <person name="Kim H."/>
        </authorList>
    </citation>
    <scope>NUCLEOTIDE SEQUENCE [LARGE SCALE GENOMIC DNA]</scope>
    <source>
        <strain evidence="2 3">HK544</strain>
    </source>
</reference>
<organism evidence="2 3">
    <name type="scientific">Brevibacillus brevis</name>
    <name type="common">Bacillus brevis</name>
    <dbReference type="NCBI Taxonomy" id="1393"/>
    <lineage>
        <taxon>Bacteria</taxon>
        <taxon>Bacillati</taxon>
        <taxon>Bacillota</taxon>
        <taxon>Bacilli</taxon>
        <taxon>Bacillales</taxon>
        <taxon>Paenibacillaceae</taxon>
        <taxon>Brevibacillus</taxon>
    </lineage>
</organism>
<evidence type="ECO:0000313" key="2">
    <source>
        <dbReference type="EMBL" id="QDS34354.1"/>
    </source>
</evidence>
<sequence length="85" mass="8919">MGRGAHRKPIAKNSQMKRGSSMRGIKALGAHVATTTSSQNSDYVRGLGADEVIVYDQGSLHTVSCANVTAAGSDLIFQPSPFLLS</sequence>
<dbReference type="AlphaFoldDB" id="A0A517I631"/>
<proteinExistence type="predicted"/>
<protein>
    <submittedName>
        <fullName evidence="2">Uncharacterized protein</fullName>
    </submittedName>
</protein>
<gene>
    <name evidence="2" type="ORF">FPS98_10390</name>
</gene>
<evidence type="ECO:0000256" key="1">
    <source>
        <dbReference type="SAM" id="MobiDB-lite"/>
    </source>
</evidence>
<dbReference type="InterPro" id="IPR036291">
    <property type="entry name" value="NAD(P)-bd_dom_sf"/>
</dbReference>
<dbReference type="SUPFAM" id="SSF51735">
    <property type="entry name" value="NAD(P)-binding Rossmann-fold domains"/>
    <property type="match status" value="1"/>
</dbReference>
<feature type="region of interest" description="Disordered" evidence="1">
    <location>
        <begin position="1"/>
        <end position="22"/>
    </location>
</feature>
<dbReference type="Gene3D" id="3.40.50.720">
    <property type="entry name" value="NAD(P)-binding Rossmann-like Domain"/>
    <property type="match status" value="1"/>
</dbReference>
<evidence type="ECO:0000313" key="3">
    <source>
        <dbReference type="Proteomes" id="UP000317713"/>
    </source>
</evidence>
<name>A0A517I631_BREBE</name>
<feature type="compositionally biased region" description="Basic residues" evidence="1">
    <location>
        <begin position="1"/>
        <end position="10"/>
    </location>
</feature>